<keyword evidence="5" id="KW-0808">Transferase</keyword>
<accession>A0AAV7XZW6</accession>
<evidence type="ECO:0000313" key="14">
    <source>
        <dbReference type="Proteomes" id="UP001075354"/>
    </source>
</evidence>
<gene>
    <name evidence="13" type="ORF">ONE63_005708</name>
</gene>
<sequence length="253" mass="29872">MSYFKFNESEIRPGGHWEPSHCLAQHKVALIIPYRNRRKHLENFLSYMHSFLQAQLIEYSIYVVEQTSKFAFNRGLLFNIGYSTALRYEQIPCFIFHDVDLLPENIEHIYACTNMPRHMSSSVNTFRYQLPYGTLFGGVVSMLQAQFQMVNGFPNRYFGWGGEDDDLFMRVINKGMNIVRFAPEISRYYMLPHIKEQAPPENLEHLQHVTAYQERDGLNDYRRYCSSIKEVSELLYMHIIADVLLPEEYNQVQ</sequence>
<dbReference type="GO" id="GO:0006688">
    <property type="term" value="P:glycosphingolipid biosynthetic process"/>
    <property type="evidence" value="ECO:0007669"/>
    <property type="project" value="TreeGrafter"/>
</dbReference>
<evidence type="ECO:0000256" key="2">
    <source>
        <dbReference type="ARBA" id="ARBA00004922"/>
    </source>
</evidence>
<feature type="domain" description="Galactosyltransferase C-terminal" evidence="11">
    <location>
        <begin position="117"/>
        <end position="193"/>
    </location>
</feature>
<dbReference type="InterPro" id="IPR029044">
    <property type="entry name" value="Nucleotide-diphossugar_trans"/>
</dbReference>
<evidence type="ECO:0000256" key="1">
    <source>
        <dbReference type="ARBA" id="ARBA00004606"/>
    </source>
</evidence>
<dbReference type="PANTHER" id="PTHR19300">
    <property type="entry name" value="BETA-1,4-GALACTOSYLTRANSFERASE"/>
    <property type="match status" value="1"/>
</dbReference>
<dbReference type="GO" id="GO:0008378">
    <property type="term" value="F:galactosyltransferase activity"/>
    <property type="evidence" value="ECO:0007669"/>
    <property type="project" value="TreeGrafter"/>
</dbReference>
<keyword evidence="4" id="KW-0328">Glycosyltransferase</keyword>
<keyword evidence="6" id="KW-0812">Transmembrane</keyword>
<evidence type="ECO:0000256" key="5">
    <source>
        <dbReference type="ARBA" id="ARBA00022679"/>
    </source>
</evidence>
<keyword evidence="14" id="KW-1185">Reference proteome</keyword>
<dbReference type="PANTHER" id="PTHR19300:SF48">
    <property type="entry name" value="BETA-1,4-N-ACETYLGALACTOSAMINYLTRANSFERASE"/>
    <property type="match status" value="1"/>
</dbReference>
<dbReference type="InterPro" id="IPR027791">
    <property type="entry name" value="Galactosyl_T_C"/>
</dbReference>
<dbReference type="GO" id="GO:0005975">
    <property type="term" value="P:carbohydrate metabolic process"/>
    <property type="evidence" value="ECO:0007669"/>
    <property type="project" value="InterPro"/>
</dbReference>
<organism evidence="13 14">
    <name type="scientific">Megalurothrips usitatus</name>
    <name type="common">bean blossom thrips</name>
    <dbReference type="NCBI Taxonomy" id="439358"/>
    <lineage>
        <taxon>Eukaryota</taxon>
        <taxon>Metazoa</taxon>
        <taxon>Ecdysozoa</taxon>
        <taxon>Arthropoda</taxon>
        <taxon>Hexapoda</taxon>
        <taxon>Insecta</taxon>
        <taxon>Pterygota</taxon>
        <taxon>Neoptera</taxon>
        <taxon>Paraneoptera</taxon>
        <taxon>Thysanoptera</taxon>
        <taxon>Terebrantia</taxon>
        <taxon>Thripoidea</taxon>
        <taxon>Thripidae</taxon>
        <taxon>Megalurothrips</taxon>
    </lineage>
</organism>
<evidence type="ECO:0000313" key="13">
    <source>
        <dbReference type="EMBL" id="KAJ1530865.1"/>
    </source>
</evidence>
<dbReference type="InterPro" id="IPR003859">
    <property type="entry name" value="Galactosyl_T"/>
</dbReference>
<evidence type="ECO:0000256" key="3">
    <source>
        <dbReference type="ARBA" id="ARBA00005735"/>
    </source>
</evidence>
<dbReference type="Pfam" id="PF13733">
    <property type="entry name" value="Glyco_transf_7N"/>
    <property type="match status" value="1"/>
</dbReference>
<protein>
    <recommendedName>
        <fullName evidence="15">Beta-1,4-N-acetylgalactosaminyltransferase bre-4-like</fullName>
    </recommendedName>
</protein>
<dbReference type="SUPFAM" id="SSF53448">
    <property type="entry name" value="Nucleotide-diphospho-sugar transferases"/>
    <property type="match status" value="1"/>
</dbReference>
<dbReference type="Gene3D" id="3.90.550.10">
    <property type="entry name" value="Spore Coat Polysaccharide Biosynthesis Protein SpsA, Chain A"/>
    <property type="match status" value="1"/>
</dbReference>
<dbReference type="GO" id="GO:0033842">
    <property type="term" value="F:N-acetyl-beta-glucosaminyl-derivative 4-beta-N-acetylgalactosaminyltransferase activity"/>
    <property type="evidence" value="ECO:0007669"/>
    <property type="project" value="TreeGrafter"/>
</dbReference>
<reference evidence="13" key="1">
    <citation type="submission" date="2022-12" db="EMBL/GenBank/DDBJ databases">
        <title>Chromosome-level genome assembly of the bean flower thrips Megalurothrips usitatus.</title>
        <authorList>
            <person name="Ma L."/>
            <person name="Liu Q."/>
            <person name="Li H."/>
            <person name="Cai W."/>
        </authorList>
    </citation>
    <scope>NUCLEOTIDE SEQUENCE</scope>
    <source>
        <strain evidence="13">Cailab_2022a</strain>
    </source>
</reference>
<dbReference type="GO" id="GO:0016020">
    <property type="term" value="C:membrane"/>
    <property type="evidence" value="ECO:0007669"/>
    <property type="project" value="UniProtKB-SubCell"/>
</dbReference>
<evidence type="ECO:0000259" key="11">
    <source>
        <dbReference type="Pfam" id="PF02709"/>
    </source>
</evidence>
<keyword evidence="9" id="KW-0472">Membrane</keyword>
<evidence type="ECO:0000256" key="7">
    <source>
        <dbReference type="ARBA" id="ARBA00022968"/>
    </source>
</evidence>
<evidence type="ECO:0000256" key="10">
    <source>
        <dbReference type="ARBA" id="ARBA00023180"/>
    </source>
</evidence>
<name>A0AAV7XZW6_9NEOP</name>
<dbReference type="CDD" id="cd00899">
    <property type="entry name" value="b4GalT"/>
    <property type="match status" value="1"/>
</dbReference>
<dbReference type="InterPro" id="IPR027995">
    <property type="entry name" value="Galactosyl_T_N"/>
</dbReference>
<evidence type="ECO:0000259" key="12">
    <source>
        <dbReference type="Pfam" id="PF13733"/>
    </source>
</evidence>
<dbReference type="AlphaFoldDB" id="A0AAV7XZW6"/>
<comment type="caution">
    <text evidence="13">The sequence shown here is derived from an EMBL/GenBank/DDBJ whole genome shotgun (WGS) entry which is preliminary data.</text>
</comment>
<evidence type="ECO:0008006" key="15">
    <source>
        <dbReference type="Google" id="ProtNLM"/>
    </source>
</evidence>
<keyword evidence="8" id="KW-1133">Transmembrane helix</keyword>
<keyword evidence="10" id="KW-0325">Glycoprotein</keyword>
<evidence type="ECO:0000256" key="4">
    <source>
        <dbReference type="ARBA" id="ARBA00022676"/>
    </source>
</evidence>
<dbReference type="Proteomes" id="UP001075354">
    <property type="component" value="Chromosome 2"/>
</dbReference>
<comment type="similarity">
    <text evidence="3">Belongs to the glycosyltransferase 7 family.</text>
</comment>
<keyword evidence="7" id="KW-0735">Signal-anchor</keyword>
<dbReference type="Pfam" id="PF02709">
    <property type="entry name" value="Glyco_transf_7C"/>
    <property type="match status" value="1"/>
</dbReference>
<comment type="pathway">
    <text evidence="2">Protein modification; protein glycosylation.</text>
</comment>
<feature type="domain" description="Galactosyltransferase N-terminal" evidence="12">
    <location>
        <begin position="7"/>
        <end position="113"/>
    </location>
</feature>
<evidence type="ECO:0000256" key="8">
    <source>
        <dbReference type="ARBA" id="ARBA00022989"/>
    </source>
</evidence>
<evidence type="ECO:0000256" key="6">
    <source>
        <dbReference type="ARBA" id="ARBA00022692"/>
    </source>
</evidence>
<dbReference type="GO" id="GO:0005794">
    <property type="term" value="C:Golgi apparatus"/>
    <property type="evidence" value="ECO:0007669"/>
    <property type="project" value="TreeGrafter"/>
</dbReference>
<proteinExistence type="inferred from homology"/>
<dbReference type="EMBL" id="JAPTSV010000002">
    <property type="protein sequence ID" value="KAJ1530865.1"/>
    <property type="molecule type" value="Genomic_DNA"/>
</dbReference>
<dbReference type="PRINTS" id="PR02050">
    <property type="entry name" value="B14GALTRFASE"/>
</dbReference>
<comment type="subcellular location">
    <subcellularLocation>
        <location evidence="1">Membrane</location>
        <topology evidence="1">Single-pass type II membrane protein</topology>
    </subcellularLocation>
</comment>
<evidence type="ECO:0000256" key="9">
    <source>
        <dbReference type="ARBA" id="ARBA00023136"/>
    </source>
</evidence>